<dbReference type="Proteomes" id="UP001500454">
    <property type="component" value="Unassembled WGS sequence"/>
</dbReference>
<reference evidence="5" key="1">
    <citation type="journal article" date="2019" name="Int. J. Syst. Evol. Microbiol.">
        <title>The Global Catalogue of Microorganisms (GCM) 10K type strain sequencing project: providing services to taxonomists for standard genome sequencing and annotation.</title>
        <authorList>
            <consortium name="The Broad Institute Genomics Platform"/>
            <consortium name="The Broad Institute Genome Sequencing Center for Infectious Disease"/>
            <person name="Wu L."/>
            <person name="Ma J."/>
        </authorList>
    </citation>
    <scope>NUCLEOTIDE SEQUENCE [LARGE SCALE GENOMIC DNA]</scope>
    <source>
        <strain evidence="5">JCM 17924</strain>
    </source>
</reference>
<dbReference type="EMBL" id="BAABHA010000008">
    <property type="protein sequence ID" value="GAA4384650.1"/>
    <property type="molecule type" value="Genomic_DNA"/>
</dbReference>
<feature type="domain" description="NADPH-dependent FMN reductase-like" evidence="3">
    <location>
        <begin position="6"/>
        <end position="119"/>
    </location>
</feature>
<sequence>MKTVPLVIIGSARQPGDTHAWVARALAGIDHRTLDLHDYVLYPYNYAEQYPADDAFPRLIQQLLEHEVLVLATPVYWYAMSAPMKVFFDRFTELTSIYKTVGKQLKGKRVLLLAVGSDRDLPLGFEVPFASTARYFGMDYRGCLYLSIKHPPAPDLLSAAVADFTRKLTD</sequence>
<dbReference type="Gene3D" id="3.40.50.360">
    <property type="match status" value="1"/>
</dbReference>
<evidence type="ECO:0000256" key="1">
    <source>
        <dbReference type="ARBA" id="ARBA00022630"/>
    </source>
</evidence>
<evidence type="ECO:0000313" key="4">
    <source>
        <dbReference type="EMBL" id="GAA4384650.1"/>
    </source>
</evidence>
<evidence type="ECO:0000256" key="2">
    <source>
        <dbReference type="ARBA" id="ARBA00022643"/>
    </source>
</evidence>
<organism evidence="4 5">
    <name type="scientific">Hymenobacter koreensis</name>
    <dbReference type="NCBI Taxonomy" id="1084523"/>
    <lineage>
        <taxon>Bacteria</taxon>
        <taxon>Pseudomonadati</taxon>
        <taxon>Bacteroidota</taxon>
        <taxon>Cytophagia</taxon>
        <taxon>Cytophagales</taxon>
        <taxon>Hymenobacteraceae</taxon>
        <taxon>Hymenobacter</taxon>
    </lineage>
</organism>
<comment type="caution">
    <text evidence="4">The sequence shown here is derived from an EMBL/GenBank/DDBJ whole genome shotgun (WGS) entry which is preliminary data.</text>
</comment>
<evidence type="ECO:0000313" key="5">
    <source>
        <dbReference type="Proteomes" id="UP001500454"/>
    </source>
</evidence>
<dbReference type="InterPro" id="IPR029039">
    <property type="entry name" value="Flavoprotein-like_sf"/>
</dbReference>
<keyword evidence="5" id="KW-1185">Reference proteome</keyword>
<dbReference type="PANTHER" id="PTHR43278">
    <property type="entry name" value="NAD(P)H-DEPENDENT FMN-CONTAINING OXIDOREDUCTASE YWQN-RELATED"/>
    <property type="match status" value="1"/>
</dbReference>
<dbReference type="Pfam" id="PF03358">
    <property type="entry name" value="FMN_red"/>
    <property type="match status" value="1"/>
</dbReference>
<dbReference type="RefSeq" id="WP_345225054.1">
    <property type="nucleotide sequence ID" value="NZ_BAABHA010000008.1"/>
</dbReference>
<dbReference type="InterPro" id="IPR005025">
    <property type="entry name" value="FMN_Rdtase-like_dom"/>
</dbReference>
<keyword evidence="1" id="KW-0285">Flavoprotein</keyword>
<accession>A0ABP8J441</accession>
<gene>
    <name evidence="4" type="ORF">GCM10023186_27210</name>
</gene>
<protein>
    <recommendedName>
        <fullName evidence="3">NADPH-dependent FMN reductase-like domain-containing protein</fullName>
    </recommendedName>
</protein>
<proteinExistence type="predicted"/>
<keyword evidence="2" id="KW-0288">FMN</keyword>
<dbReference type="PANTHER" id="PTHR43278:SF4">
    <property type="entry name" value="NAD(P)H-DEPENDENT FMN-CONTAINING OXIDOREDUCTASE YWQN-RELATED"/>
    <property type="match status" value="1"/>
</dbReference>
<evidence type="ECO:0000259" key="3">
    <source>
        <dbReference type="Pfam" id="PF03358"/>
    </source>
</evidence>
<dbReference type="SUPFAM" id="SSF52218">
    <property type="entry name" value="Flavoproteins"/>
    <property type="match status" value="1"/>
</dbReference>
<dbReference type="InterPro" id="IPR051796">
    <property type="entry name" value="ISF_SsuE-like"/>
</dbReference>
<name>A0ABP8J441_9BACT</name>